<dbReference type="Gene3D" id="2.60.40.10">
    <property type="entry name" value="Immunoglobulins"/>
    <property type="match status" value="1"/>
</dbReference>
<evidence type="ECO:0000313" key="13">
    <source>
        <dbReference type="Proteomes" id="UP000694701"/>
    </source>
</evidence>
<evidence type="ECO:0000256" key="8">
    <source>
        <dbReference type="ARBA" id="ARBA00023170"/>
    </source>
</evidence>
<evidence type="ECO:0000256" key="10">
    <source>
        <dbReference type="ARBA" id="ARBA00023319"/>
    </source>
</evidence>
<dbReference type="FunFam" id="2.60.40.10:FF:000142">
    <property type="entry name" value="V-set domain-containing T-cell activation inhibitor 1"/>
    <property type="match status" value="1"/>
</dbReference>
<keyword evidence="8" id="KW-0675">Receptor</keyword>
<dbReference type="PANTHER" id="PTHR25466:SF14">
    <property type="entry name" value="BUTYROPHILIN SUBFAMILY 2 MEMBER A2-LIKE-RELATED"/>
    <property type="match status" value="1"/>
</dbReference>
<dbReference type="SMART" id="SM00406">
    <property type="entry name" value="IGv"/>
    <property type="match status" value="1"/>
</dbReference>
<evidence type="ECO:0000256" key="7">
    <source>
        <dbReference type="ARBA" id="ARBA00023157"/>
    </source>
</evidence>
<dbReference type="GO" id="GO:0009897">
    <property type="term" value="C:external side of plasma membrane"/>
    <property type="evidence" value="ECO:0007669"/>
    <property type="project" value="TreeGrafter"/>
</dbReference>
<dbReference type="InterPro" id="IPR003599">
    <property type="entry name" value="Ig_sub"/>
</dbReference>
<name>A0A8C2CJR7_CYPCA</name>
<keyword evidence="5" id="KW-1133">Transmembrane helix</keyword>
<keyword evidence="7" id="KW-1015">Disulfide bond</keyword>
<dbReference type="GO" id="GO:0071222">
    <property type="term" value="P:cellular response to lipopolysaccharide"/>
    <property type="evidence" value="ECO:0007669"/>
    <property type="project" value="TreeGrafter"/>
</dbReference>
<dbReference type="InterPro" id="IPR013783">
    <property type="entry name" value="Ig-like_fold"/>
</dbReference>
<evidence type="ECO:0000256" key="2">
    <source>
        <dbReference type="ARBA" id="ARBA00022475"/>
    </source>
</evidence>
<organism evidence="12 13">
    <name type="scientific">Cyprinus carpio</name>
    <name type="common">Common carp</name>
    <dbReference type="NCBI Taxonomy" id="7962"/>
    <lineage>
        <taxon>Eukaryota</taxon>
        <taxon>Metazoa</taxon>
        <taxon>Chordata</taxon>
        <taxon>Craniata</taxon>
        <taxon>Vertebrata</taxon>
        <taxon>Euteleostomi</taxon>
        <taxon>Actinopterygii</taxon>
        <taxon>Neopterygii</taxon>
        <taxon>Teleostei</taxon>
        <taxon>Ostariophysi</taxon>
        <taxon>Cypriniformes</taxon>
        <taxon>Cyprinidae</taxon>
        <taxon>Cyprininae</taxon>
        <taxon>Cyprinus</taxon>
    </lineage>
</organism>
<dbReference type="InterPro" id="IPR036179">
    <property type="entry name" value="Ig-like_dom_sf"/>
</dbReference>
<evidence type="ECO:0000256" key="6">
    <source>
        <dbReference type="ARBA" id="ARBA00023136"/>
    </source>
</evidence>
<dbReference type="SUPFAM" id="SSF48726">
    <property type="entry name" value="Immunoglobulin"/>
    <property type="match status" value="1"/>
</dbReference>
<dbReference type="PANTHER" id="PTHR25466">
    <property type="entry name" value="T-LYMPHOCYTE ACTIVATION ANTIGEN"/>
    <property type="match status" value="1"/>
</dbReference>
<dbReference type="GO" id="GO:0006955">
    <property type="term" value="P:immune response"/>
    <property type="evidence" value="ECO:0007669"/>
    <property type="project" value="TreeGrafter"/>
</dbReference>
<evidence type="ECO:0000259" key="11">
    <source>
        <dbReference type="PROSITE" id="PS50835"/>
    </source>
</evidence>
<dbReference type="GO" id="GO:0007166">
    <property type="term" value="P:cell surface receptor signaling pathway"/>
    <property type="evidence" value="ECO:0007669"/>
    <property type="project" value="TreeGrafter"/>
</dbReference>
<dbReference type="AlphaFoldDB" id="A0A8C2CJR7"/>
<dbReference type="InterPro" id="IPR013106">
    <property type="entry name" value="Ig_V-set"/>
</dbReference>
<sequence length="178" mass="20197">LKTHLFHLYPSLFPFSVSGLIVKGPSGPLVAPLGSSVVLPCSVDELLSVKDLEVEWRRTDPETLVHLYQDGESRPEVQQQDYRDRAHFFTDQIQRGNFSLRLDNLRAEDKGQYKCKVYIQQESGETAVEIKVNVGDIPLSFQTLGSRDETLEQDTEPQLIRCVFMVTFPIRFLGAKGK</sequence>
<comment type="subcellular location">
    <subcellularLocation>
        <location evidence="1">Cell membrane</location>
        <topology evidence="1">Single-pass type I membrane protein</topology>
    </subcellularLocation>
</comment>
<accession>A0A8C2CJR7</accession>
<proteinExistence type="predicted"/>
<evidence type="ECO:0000256" key="5">
    <source>
        <dbReference type="ARBA" id="ARBA00022989"/>
    </source>
</evidence>
<evidence type="ECO:0000313" key="12">
    <source>
        <dbReference type="Ensembl" id="ENSCCRP00020012382.1"/>
    </source>
</evidence>
<protein>
    <recommendedName>
        <fullName evidence="11">Ig-like domain-containing protein</fullName>
    </recommendedName>
</protein>
<keyword evidence="10" id="KW-0393">Immunoglobulin domain</keyword>
<keyword evidence="3" id="KW-0812">Transmembrane</keyword>
<feature type="domain" description="Ig-like" evidence="11">
    <location>
        <begin position="10"/>
        <end position="133"/>
    </location>
</feature>
<keyword evidence="4" id="KW-0732">Signal</keyword>
<dbReference type="InterPro" id="IPR051713">
    <property type="entry name" value="T-cell_Activation_Regulation"/>
</dbReference>
<dbReference type="GO" id="GO:0031295">
    <property type="term" value="P:T cell costimulation"/>
    <property type="evidence" value="ECO:0007669"/>
    <property type="project" value="TreeGrafter"/>
</dbReference>
<dbReference type="PROSITE" id="PS50835">
    <property type="entry name" value="IG_LIKE"/>
    <property type="match status" value="1"/>
</dbReference>
<reference evidence="12" key="1">
    <citation type="submission" date="2025-08" db="UniProtKB">
        <authorList>
            <consortium name="Ensembl"/>
        </authorList>
    </citation>
    <scope>IDENTIFICATION</scope>
</reference>
<evidence type="ECO:0000256" key="4">
    <source>
        <dbReference type="ARBA" id="ARBA00022729"/>
    </source>
</evidence>
<keyword evidence="6" id="KW-0472">Membrane</keyword>
<keyword evidence="9" id="KW-0325">Glycoprotein</keyword>
<dbReference type="GO" id="GO:0042130">
    <property type="term" value="P:negative regulation of T cell proliferation"/>
    <property type="evidence" value="ECO:0007669"/>
    <property type="project" value="TreeGrafter"/>
</dbReference>
<evidence type="ECO:0000256" key="1">
    <source>
        <dbReference type="ARBA" id="ARBA00004251"/>
    </source>
</evidence>
<dbReference type="InterPro" id="IPR007110">
    <property type="entry name" value="Ig-like_dom"/>
</dbReference>
<dbReference type="Pfam" id="PF07686">
    <property type="entry name" value="V-set"/>
    <property type="match status" value="1"/>
</dbReference>
<dbReference type="Ensembl" id="ENSCCRT00020013692.1">
    <property type="protein sequence ID" value="ENSCCRP00020012382.1"/>
    <property type="gene ID" value="ENSCCRG00020006175.1"/>
</dbReference>
<keyword evidence="2" id="KW-1003">Cell membrane</keyword>
<evidence type="ECO:0000256" key="3">
    <source>
        <dbReference type="ARBA" id="ARBA00022692"/>
    </source>
</evidence>
<dbReference type="SMART" id="SM00409">
    <property type="entry name" value="IG"/>
    <property type="match status" value="1"/>
</dbReference>
<dbReference type="GO" id="GO:0042102">
    <property type="term" value="P:positive regulation of T cell proliferation"/>
    <property type="evidence" value="ECO:0007669"/>
    <property type="project" value="TreeGrafter"/>
</dbReference>
<dbReference type="Proteomes" id="UP000694701">
    <property type="component" value="Unplaced"/>
</dbReference>
<evidence type="ECO:0000256" key="9">
    <source>
        <dbReference type="ARBA" id="ARBA00023180"/>
    </source>
</evidence>